<sequence>MAKNRTPDYGRCGADAVLGLPRHPPERFPSLRRLPYTTTRPRLSITILSLAAPAPLLLAQADAPFAWSQGYEHSPEPVLQPVDLLAGPDGGVISISRAWSNGSLQGAAEIVVVALDANGDPLWNWEATSPADPWGFGLEGQYVAGATDDAGRLYLTYSLPMQSRLVAFDHHGSVRWQRSITEPSGAPHYHTTCVATNPTGGVHVGGSAYVDTFPIGAVHSFDADGVLLWEQSVAQSPSGPVSSLPFGLLIGPGGESYLYGQHDFFTGYSYFGCLHVFSPSGNLLAGLGGGSSIESAFCHAALDSNGGLSLVETGYTSGFFGGDRIFRLTGFSLSGSAPTGVNLASVPGAFYSVRDLAVLPNGDRLIAHSEATPRLLRVAHDGTQLTPWTLPGNPPGELFGVLAMPDGSAVVTGFLDAPSRTFYARFDPTGVIEWIGDVSGVHVAFWPQREALPVPTDYDLTQDDRGNVFVAGRRQTTTGGTSLTTAKLLQGGPVGTAYCGPAVPNSTGAPGQLRVFGTDVRSLDNLTLLATDLPAGSAVMMLASQQQGLVFQPGGSSGVLCLGGTIGRYAAPGQIRHVTGAGSTSLQLDLDTIPRPNSVYSAVAGQTWSFQAWYRDASGSVATSNFTQAVAVPLQ</sequence>
<proteinExistence type="predicted"/>
<accession>A0A518EKL5</accession>
<name>A0A518EKL5_9BACT</name>
<protein>
    <submittedName>
        <fullName evidence="1">Uncharacterized protein</fullName>
    </submittedName>
</protein>
<dbReference type="Proteomes" id="UP000320390">
    <property type="component" value="Chromosome"/>
</dbReference>
<keyword evidence="2" id="KW-1185">Reference proteome</keyword>
<dbReference type="SUPFAM" id="SSF50998">
    <property type="entry name" value="Quinoprotein alcohol dehydrogenase-like"/>
    <property type="match status" value="1"/>
</dbReference>
<reference evidence="1 2" key="1">
    <citation type="submission" date="2019-02" db="EMBL/GenBank/DDBJ databases">
        <title>Deep-cultivation of Planctomycetes and their phenomic and genomic characterization uncovers novel biology.</title>
        <authorList>
            <person name="Wiegand S."/>
            <person name="Jogler M."/>
            <person name="Boedeker C."/>
            <person name="Pinto D."/>
            <person name="Vollmers J."/>
            <person name="Rivas-Marin E."/>
            <person name="Kohn T."/>
            <person name="Peeters S.H."/>
            <person name="Heuer A."/>
            <person name="Rast P."/>
            <person name="Oberbeckmann S."/>
            <person name="Bunk B."/>
            <person name="Jeske O."/>
            <person name="Meyerdierks A."/>
            <person name="Storesund J.E."/>
            <person name="Kallscheuer N."/>
            <person name="Luecker S."/>
            <person name="Lage O.M."/>
            <person name="Pohl T."/>
            <person name="Merkel B.J."/>
            <person name="Hornburger P."/>
            <person name="Mueller R.-W."/>
            <person name="Bruemmer F."/>
            <person name="Labrenz M."/>
            <person name="Spormann A.M."/>
            <person name="Op den Camp H."/>
            <person name="Overmann J."/>
            <person name="Amann R."/>
            <person name="Jetten M.S.M."/>
            <person name="Mascher T."/>
            <person name="Medema M.H."/>
            <person name="Devos D.P."/>
            <person name="Kaster A.-K."/>
            <person name="Ovreas L."/>
            <person name="Rohde M."/>
            <person name="Galperin M.Y."/>
            <person name="Jogler C."/>
        </authorList>
    </citation>
    <scope>NUCLEOTIDE SEQUENCE [LARGE SCALE GENOMIC DNA]</scope>
    <source>
        <strain evidence="1 2">Poly30</strain>
    </source>
</reference>
<organism evidence="1 2">
    <name type="scientific">Saltatorellus ferox</name>
    <dbReference type="NCBI Taxonomy" id="2528018"/>
    <lineage>
        <taxon>Bacteria</taxon>
        <taxon>Pseudomonadati</taxon>
        <taxon>Planctomycetota</taxon>
        <taxon>Planctomycetia</taxon>
        <taxon>Planctomycetia incertae sedis</taxon>
        <taxon>Saltatorellus</taxon>
    </lineage>
</organism>
<evidence type="ECO:0000313" key="2">
    <source>
        <dbReference type="Proteomes" id="UP000320390"/>
    </source>
</evidence>
<evidence type="ECO:0000313" key="1">
    <source>
        <dbReference type="EMBL" id="QDV04635.1"/>
    </source>
</evidence>
<dbReference type="InterPro" id="IPR011047">
    <property type="entry name" value="Quinoprotein_ADH-like_sf"/>
</dbReference>
<dbReference type="EMBL" id="CP036434">
    <property type="protein sequence ID" value="QDV04635.1"/>
    <property type="molecule type" value="Genomic_DNA"/>
</dbReference>
<gene>
    <name evidence="1" type="ORF">Poly30_01260</name>
</gene>
<dbReference type="InterPro" id="IPR011042">
    <property type="entry name" value="6-blade_b-propeller_TolB-like"/>
</dbReference>
<dbReference type="Gene3D" id="2.120.10.30">
    <property type="entry name" value="TolB, C-terminal domain"/>
    <property type="match status" value="1"/>
</dbReference>
<dbReference type="AlphaFoldDB" id="A0A518EKL5"/>